<accession>A0A4S4C5F8</accession>
<sequence>MYRIVITNENDVYMASTVGKRVAEEYGLTKSQQTKLVVSIMELTRNIVYYAGTGEVFITPLSGYGIEVTAIDKGPGISEIDKVMNNEIKSKKGLGLGLSGVKRMMDEFHISSTKNAGTKVRVVKCFDERQVRHNDKFNSRT</sequence>
<keyword evidence="3" id="KW-1185">Reference proteome</keyword>
<dbReference type="Pfam" id="PF13581">
    <property type="entry name" value="HATPase_c_2"/>
    <property type="match status" value="1"/>
</dbReference>
<evidence type="ECO:0000259" key="1">
    <source>
        <dbReference type="Pfam" id="PF13581"/>
    </source>
</evidence>
<reference evidence="2 3" key="1">
    <citation type="submission" date="2019-04" db="EMBL/GenBank/DDBJ databases">
        <title>Bacillus sediminilitoris sp. nov., isolated from a tidal flat sediment on the East China Sea.</title>
        <authorList>
            <person name="Wei Y."/>
            <person name="Mao H."/>
            <person name="Fang J."/>
        </authorList>
    </citation>
    <scope>NUCLEOTIDE SEQUENCE [LARGE SCALE GENOMIC DNA]</scope>
    <source>
        <strain evidence="2 3">DSL-17</strain>
    </source>
</reference>
<dbReference type="InterPro" id="IPR003594">
    <property type="entry name" value="HATPase_dom"/>
</dbReference>
<dbReference type="RefSeq" id="WP_136351771.1">
    <property type="nucleotide sequence ID" value="NZ_CP046266.1"/>
</dbReference>
<evidence type="ECO:0000313" key="3">
    <source>
        <dbReference type="Proteomes" id="UP000310334"/>
    </source>
</evidence>
<evidence type="ECO:0000313" key="2">
    <source>
        <dbReference type="EMBL" id="THF82474.1"/>
    </source>
</evidence>
<dbReference type="Proteomes" id="UP000310334">
    <property type="component" value="Unassembled WGS sequence"/>
</dbReference>
<dbReference type="SUPFAM" id="SSF55874">
    <property type="entry name" value="ATPase domain of HSP90 chaperone/DNA topoisomerase II/histidine kinase"/>
    <property type="match status" value="1"/>
</dbReference>
<dbReference type="EMBL" id="SSNT01000002">
    <property type="protein sequence ID" value="THF82474.1"/>
    <property type="molecule type" value="Genomic_DNA"/>
</dbReference>
<gene>
    <name evidence="2" type="ORF">E6W99_03355</name>
</gene>
<dbReference type="InterPro" id="IPR036890">
    <property type="entry name" value="HATPase_C_sf"/>
</dbReference>
<dbReference type="Gene3D" id="3.30.565.10">
    <property type="entry name" value="Histidine kinase-like ATPase, C-terminal domain"/>
    <property type="match status" value="1"/>
</dbReference>
<name>A0A4S4C5F8_9BACI</name>
<protein>
    <submittedName>
        <fullName evidence="2">Anti-sigma regulatory factor</fullName>
    </submittedName>
</protein>
<feature type="domain" description="Histidine kinase/HSP90-like ATPase" evidence="1">
    <location>
        <begin position="15"/>
        <end position="124"/>
    </location>
</feature>
<comment type="caution">
    <text evidence="2">The sequence shown here is derived from an EMBL/GenBank/DDBJ whole genome shotgun (WGS) entry which is preliminary data.</text>
</comment>
<dbReference type="AlphaFoldDB" id="A0A4S4C5F8"/>
<organism evidence="2 3">
    <name type="scientific">Metabacillus sediminilitoris</name>
    <dbReference type="NCBI Taxonomy" id="2567941"/>
    <lineage>
        <taxon>Bacteria</taxon>
        <taxon>Bacillati</taxon>
        <taxon>Bacillota</taxon>
        <taxon>Bacilli</taxon>
        <taxon>Bacillales</taxon>
        <taxon>Bacillaceae</taxon>
        <taxon>Metabacillus</taxon>
    </lineage>
</organism>
<proteinExistence type="predicted"/>
<dbReference type="OrthoDB" id="9799195at2"/>